<dbReference type="EMBL" id="SRLO01005179">
    <property type="protein sequence ID" value="TNN29811.1"/>
    <property type="molecule type" value="Genomic_DNA"/>
</dbReference>
<dbReference type="AlphaFoldDB" id="A0A4Z2EMM2"/>
<reference evidence="2 3" key="1">
    <citation type="submission" date="2019-03" db="EMBL/GenBank/DDBJ databases">
        <title>First draft genome of Liparis tanakae, snailfish: a comprehensive survey of snailfish specific genes.</title>
        <authorList>
            <person name="Kim W."/>
            <person name="Song I."/>
            <person name="Jeong J.-H."/>
            <person name="Kim D."/>
            <person name="Kim S."/>
            <person name="Ryu S."/>
            <person name="Song J.Y."/>
            <person name="Lee S.K."/>
        </authorList>
    </citation>
    <scope>NUCLEOTIDE SEQUENCE [LARGE SCALE GENOMIC DNA]</scope>
    <source>
        <tissue evidence="2">Muscle</tissue>
    </source>
</reference>
<protein>
    <submittedName>
        <fullName evidence="2">Uncharacterized protein</fullName>
    </submittedName>
</protein>
<keyword evidence="1" id="KW-0732">Signal</keyword>
<feature type="chain" id="PRO_5021422131" evidence="1">
    <location>
        <begin position="23"/>
        <end position="80"/>
    </location>
</feature>
<dbReference type="Proteomes" id="UP000314294">
    <property type="component" value="Unassembled WGS sequence"/>
</dbReference>
<gene>
    <name evidence="2" type="ORF">EYF80_060040</name>
</gene>
<evidence type="ECO:0000256" key="1">
    <source>
        <dbReference type="SAM" id="SignalP"/>
    </source>
</evidence>
<evidence type="ECO:0000313" key="3">
    <source>
        <dbReference type="Proteomes" id="UP000314294"/>
    </source>
</evidence>
<comment type="caution">
    <text evidence="2">The sequence shown here is derived from an EMBL/GenBank/DDBJ whole genome shotgun (WGS) entry which is preliminary data.</text>
</comment>
<keyword evidence="3" id="KW-1185">Reference proteome</keyword>
<feature type="signal peptide" evidence="1">
    <location>
        <begin position="1"/>
        <end position="22"/>
    </location>
</feature>
<sequence length="80" mass="8763">MFLTFRWRLFLLGLRGPPGSRSTPGSHTYIPPLPLPLLPLPPLPSTCQRSKEAVGYDFTALPEGCLPEPVMSPCGEMIGR</sequence>
<name>A0A4Z2EMM2_9TELE</name>
<accession>A0A4Z2EMM2</accession>
<evidence type="ECO:0000313" key="2">
    <source>
        <dbReference type="EMBL" id="TNN29811.1"/>
    </source>
</evidence>
<proteinExistence type="predicted"/>
<organism evidence="2 3">
    <name type="scientific">Liparis tanakae</name>
    <name type="common">Tanaka's snailfish</name>
    <dbReference type="NCBI Taxonomy" id="230148"/>
    <lineage>
        <taxon>Eukaryota</taxon>
        <taxon>Metazoa</taxon>
        <taxon>Chordata</taxon>
        <taxon>Craniata</taxon>
        <taxon>Vertebrata</taxon>
        <taxon>Euteleostomi</taxon>
        <taxon>Actinopterygii</taxon>
        <taxon>Neopterygii</taxon>
        <taxon>Teleostei</taxon>
        <taxon>Neoteleostei</taxon>
        <taxon>Acanthomorphata</taxon>
        <taxon>Eupercaria</taxon>
        <taxon>Perciformes</taxon>
        <taxon>Cottioidei</taxon>
        <taxon>Cottales</taxon>
        <taxon>Liparidae</taxon>
        <taxon>Liparis</taxon>
    </lineage>
</organism>